<dbReference type="AlphaFoldDB" id="A0A226QHJ2"/>
<proteinExistence type="predicted"/>
<protein>
    <submittedName>
        <fullName evidence="1">Uncharacterized protein</fullName>
    </submittedName>
</protein>
<sequence length="63" mass="7291">MLAKCFLKKEKDLRQPSLFCVLIPQNNLICGSLPKDALGFLQNMLIPWITNNKWQPYDIKSIV</sequence>
<keyword evidence="2" id="KW-1185">Reference proteome</keyword>
<evidence type="ECO:0000313" key="2">
    <source>
        <dbReference type="Proteomes" id="UP000198394"/>
    </source>
</evidence>
<gene>
    <name evidence="1" type="ORF">B9L23_11035</name>
</gene>
<reference evidence="1 2" key="1">
    <citation type="submission" date="2017-04" db="EMBL/GenBank/DDBJ databases">
        <title>The genome sequence of Parageobacillus galactosidasius DSM 18751.</title>
        <authorList>
            <person name="Ramaloko W.T."/>
            <person name="Koen N."/>
            <person name="Polliack S."/>
            <person name="Aliyu H."/>
            <person name="Lebre P."/>
            <person name="Mohr T."/>
            <person name="Oswald F."/>
            <person name="Zwick M."/>
            <person name="Neumann A."/>
            <person name="Syldatk C."/>
            <person name="Cowan D."/>
            <person name="De Maayer P."/>
        </authorList>
    </citation>
    <scope>NUCLEOTIDE SEQUENCE [LARGE SCALE GENOMIC DNA]</scope>
    <source>
        <strain evidence="1 2">DSM 18751</strain>
    </source>
</reference>
<accession>A0A226QHJ2</accession>
<organism evidence="1 2">
    <name type="scientific">Parageobacillus galactosidasius</name>
    <dbReference type="NCBI Taxonomy" id="883812"/>
    <lineage>
        <taxon>Bacteria</taxon>
        <taxon>Bacillati</taxon>
        <taxon>Bacillota</taxon>
        <taxon>Bacilli</taxon>
        <taxon>Bacillales</taxon>
        <taxon>Anoxybacillaceae</taxon>
        <taxon>Parageobacillus</taxon>
    </lineage>
</organism>
<name>A0A226QHJ2_9BACL</name>
<dbReference type="EMBL" id="NDYL01000002">
    <property type="protein sequence ID" value="OXB91835.1"/>
    <property type="molecule type" value="Genomic_DNA"/>
</dbReference>
<dbReference type="Proteomes" id="UP000198394">
    <property type="component" value="Unassembled WGS sequence"/>
</dbReference>
<evidence type="ECO:0000313" key="1">
    <source>
        <dbReference type="EMBL" id="OXB91835.1"/>
    </source>
</evidence>
<comment type="caution">
    <text evidence="1">The sequence shown here is derived from an EMBL/GenBank/DDBJ whole genome shotgun (WGS) entry which is preliminary data.</text>
</comment>